<protein>
    <recommendedName>
        <fullName evidence="2">Fibronectin type-III domain-containing protein</fullName>
    </recommendedName>
</protein>
<dbReference type="AlphaFoldDB" id="X1PQB5"/>
<comment type="caution">
    <text evidence="1">The sequence shown here is derived from an EMBL/GenBank/DDBJ whole genome shotgun (WGS) entry which is preliminary data.</text>
</comment>
<feature type="non-terminal residue" evidence="1">
    <location>
        <position position="255"/>
    </location>
</feature>
<reference evidence="1" key="1">
    <citation type="journal article" date="2014" name="Front. Microbiol.">
        <title>High frequency of phylogenetically diverse reductive dehalogenase-homologous genes in deep subseafloor sedimentary metagenomes.</title>
        <authorList>
            <person name="Kawai M."/>
            <person name="Futagami T."/>
            <person name="Toyoda A."/>
            <person name="Takaki Y."/>
            <person name="Nishi S."/>
            <person name="Hori S."/>
            <person name="Arai W."/>
            <person name="Tsubouchi T."/>
            <person name="Morono Y."/>
            <person name="Uchiyama I."/>
            <person name="Ito T."/>
            <person name="Fujiyama A."/>
            <person name="Inagaki F."/>
            <person name="Takami H."/>
        </authorList>
    </citation>
    <scope>NUCLEOTIDE SEQUENCE</scope>
    <source>
        <strain evidence="1">Expedition CK06-06</strain>
    </source>
</reference>
<sequence length="255" mass="28082">IGLTPADPAAEVTVEVSYFGIVTELSQDGNPLTDAEHGGVLYAAYTYTDGDGYYYTGVARCLTPAQTACCTTESWDYLHAKLTVGSVTSHRFTLEPSSLKLCGCLTEATNTKLWAIDDQDYNYTLGYGRLWTYEDCFAKAGITLESVGDGDMVAADPCECENEKFVLEWERLCNACEYEFDISLNSAFSQIVLDEQDFAPAAGYPAGRYYDPPSNAAPSIVIAQGDLDCNTTYYWRVRAHYADTGETIQSWWSDG</sequence>
<proteinExistence type="predicted"/>
<dbReference type="InterPro" id="IPR013783">
    <property type="entry name" value="Ig-like_fold"/>
</dbReference>
<feature type="non-terminal residue" evidence="1">
    <location>
        <position position="1"/>
    </location>
</feature>
<name>X1PQB5_9ZZZZ</name>
<accession>X1PQB5</accession>
<dbReference type="EMBL" id="BARV01030753">
    <property type="protein sequence ID" value="GAI44711.1"/>
    <property type="molecule type" value="Genomic_DNA"/>
</dbReference>
<dbReference type="Gene3D" id="2.60.40.10">
    <property type="entry name" value="Immunoglobulins"/>
    <property type="match status" value="1"/>
</dbReference>
<evidence type="ECO:0000313" key="1">
    <source>
        <dbReference type="EMBL" id="GAI44711.1"/>
    </source>
</evidence>
<gene>
    <name evidence="1" type="ORF">S06H3_48794</name>
</gene>
<evidence type="ECO:0008006" key="2">
    <source>
        <dbReference type="Google" id="ProtNLM"/>
    </source>
</evidence>
<organism evidence="1">
    <name type="scientific">marine sediment metagenome</name>
    <dbReference type="NCBI Taxonomy" id="412755"/>
    <lineage>
        <taxon>unclassified sequences</taxon>
        <taxon>metagenomes</taxon>
        <taxon>ecological metagenomes</taxon>
    </lineage>
</organism>